<evidence type="ECO:0000256" key="1">
    <source>
        <dbReference type="SAM" id="SignalP"/>
    </source>
</evidence>
<feature type="signal peptide" evidence="1">
    <location>
        <begin position="1"/>
        <end position="29"/>
    </location>
</feature>
<evidence type="ECO:0008006" key="4">
    <source>
        <dbReference type="Google" id="ProtNLM"/>
    </source>
</evidence>
<feature type="chain" id="PRO_5020901731" description="DUF3347 domain-containing protein" evidence="1">
    <location>
        <begin position="30"/>
        <end position="356"/>
    </location>
</feature>
<gene>
    <name evidence="2" type="ORF">EI77_01835</name>
</gene>
<evidence type="ECO:0000313" key="3">
    <source>
        <dbReference type="Proteomes" id="UP000295662"/>
    </source>
</evidence>
<name>A0A4R7S799_9BACT</name>
<comment type="caution">
    <text evidence="2">The sequence shown here is derived from an EMBL/GenBank/DDBJ whole genome shotgun (WGS) entry which is preliminary data.</text>
</comment>
<keyword evidence="3" id="KW-1185">Reference proteome</keyword>
<sequence>MPFLSPAFSAPLRWLCCLALAGLLSPAQGQSPPAEEEEVDRRTELMHARAYAHAMERQMVLLMEKFPAMKTEIEKTQGLWTQSPLAQGKRALEEEMLREGGEAMKAELEKIDRSFDDPVKTVQEITGEAELRLFLQRVEDRAGGDIKIPAIRGQLLSYCPKYRNQPEMEMLEGYHTPVTTRHGWVKVTLSWPMSWKPTAARNPAMFQKHVHVYGHGHLHGNVQVIPLPQGQTVEEAFNACTIESEKRYFKSLGLDLMHFEEMHRETFNQTDGRHTLRYKIATAEGPMGTAPLRAAVIEFKTFYEGQMIILFFNCPGPANSPMAKERLEKYAPMFQQVANSMKLNSGDMVRVRRDPR</sequence>
<accession>A0A4R7S799</accession>
<reference evidence="2 3" key="1">
    <citation type="submission" date="2019-03" db="EMBL/GenBank/DDBJ databases">
        <title>Genomic Encyclopedia of Archaeal and Bacterial Type Strains, Phase II (KMG-II): from individual species to whole genera.</title>
        <authorList>
            <person name="Goeker M."/>
        </authorList>
    </citation>
    <scope>NUCLEOTIDE SEQUENCE [LARGE SCALE GENOMIC DNA]</scope>
    <source>
        <strain evidence="2 3">ATCC 25309</strain>
    </source>
</reference>
<proteinExistence type="predicted"/>
<dbReference type="Proteomes" id="UP000295662">
    <property type="component" value="Unassembled WGS sequence"/>
</dbReference>
<dbReference type="EMBL" id="SOCA01000002">
    <property type="protein sequence ID" value="TDU73365.1"/>
    <property type="molecule type" value="Genomic_DNA"/>
</dbReference>
<dbReference type="RefSeq" id="WP_133794832.1">
    <property type="nucleotide sequence ID" value="NZ_SOCA01000002.1"/>
</dbReference>
<keyword evidence="1" id="KW-0732">Signal</keyword>
<dbReference type="AlphaFoldDB" id="A0A4R7S799"/>
<evidence type="ECO:0000313" key="2">
    <source>
        <dbReference type="EMBL" id="TDU73365.1"/>
    </source>
</evidence>
<protein>
    <recommendedName>
        <fullName evidence="4">DUF3347 domain-containing protein</fullName>
    </recommendedName>
</protein>
<organism evidence="2 3">
    <name type="scientific">Prosthecobacter fusiformis</name>
    <dbReference type="NCBI Taxonomy" id="48464"/>
    <lineage>
        <taxon>Bacteria</taxon>
        <taxon>Pseudomonadati</taxon>
        <taxon>Verrucomicrobiota</taxon>
        <taxon>Verrucomicrobiia</taxon>
        <taxon>Verrucomicrobiales</taxon>
        <taxon>Verrucomicrobiaceae</taxon>
        <taxon>Prosthecobacter</taxon>
    </lineage>
</organism>